<dbReference type="SUPFAM" id="SSF53383">
    <property type="entry name" value="PLP-dependent transferases"/>
    <property type="match status" value="1"/>
</dbReference>
<proteinExistence type="inferred from homology"/>
<dbReference type="RefSeq" id="WP_148689471.1">
    <property type="nucleotide sequence ID" value="NZ_LT671858.1"/>
</dbReference>
<dbReference type="GO" id="GO:0004123">
    <property type="term" value="F:cystathionine gamma-lyase activity"/>
    <property type="evidence" value="ECO:0007669"/>
    <property type="project" value="TreeGrafter"/>
</dbReference>
<dbReference type="InterPro" id="IPR000277">
    <property type="entry name" value="Cys/Met-Metab_PyrdxlP-dep_enz"/>
</dbReference>
<reference evidence="4 5" key="1">
    <citation type="submission" date="2016-04" db="EMBL/GenBank/DDBJ databases">
        <authorList>
            <person name="Evans L.H."/>
            <person name="Alamgir A."/>
            <person name="Owens N."/>
            <person name="Weber N.D."/>
            <person name="Virtaneva K."/>
            <person name="Barbian K."/>
            <person name="Babar A."/>
            <person name="Rosenke K."/>
        </authorList>
    </citation>
    <scope>NUCLEOTIDE SEQUENCE [LARGE SCALE GENOMIC DNA]</scope>
    <source>
        <strain evidence="5">S5(T) (JCM 30642 \VKM B-2941)</strain>
    </source>
</reference>
<sequence length="390" mass="42827">MSKRGFNTRAVSSGELKDKKYGNVVTPIFQNATFLYPNYTEGSSKDPNTGDSFIYSRWGNPTVIALEEKYASLEGAAHALSFSTGMAGITSLMMSLVGKKKRVLSIIDLYGQTLSFFKNKLPKYGLDVDIISIDKLNSIDFDVTKYDVIYTESITNPSMKVLDLKTIGELCNKNGITLIVDATFCSPYNQNPLDLGADYVVHSGTKYLNGHSDTMSGFVSSNTDLSDIFDMRKNLGATLDAFQAYLIQRGMKTLGLRMRQHNSNAMEVAQFLKENSNVISVNYPGLKDDRYHSIAEKNMRGFGGMLSFRVKGGIKGARNFMKGLESISAAPSLGGVESLATLPIDTSHGSVSQDDRKVMEVTEDMVRLSVGIEDPEDLKEELGKALSHVN</sequence>
<accession>A0A1N5SF27</accession>
<dbReference type="FunFam" id="3.40.640.10:FF:000046">
    <property type="entry name" value="Cystathionine gamma-lyase"/>
    <property type="match status" value="1"/>
</dbReference>
<dbReference type="AlphaFoldDB" id="A0A1N5SF27"/>
<dbReference type="GO" id="GO:0005737">
    <property type="term" value="C:cytoplasm"/>
    <property type="evidence" value="ECO:0007669"/>
    <property type="project" value="TreeGrafter"/>
</dbReference>
<dbReference type="CDD" id="cd00614">
    <property type="entry name" value="CGS_like"/>
    <property type="match status" value="1"/>
</dbReference>
<evidence type="ECO:0000256" key="3">
    <source>
        <dbReference type="ARBA" id="ARBA00022898"/>
    </source>
</evidence>
<dbReference type="GO" id="GO:0030170">
    <property type="term" value="F:pyridoxal phosphate binding"/>
    <property type="evidence" value="ECO:0007669"/>
    <property type="project" value="InterPro"/>
</dbReference>
<protein>
    <submittedName>
        <fullName evidence="4">Cystathionine beta-lyase/cystathionine gamma-synthase</fullName>
    </submittedName>
</protein>
<dbReference type="PIRSF" id="PIRSF001434">
    <property type="entry name" value="CGS"/>
    <property type="match status" value="1"/>
</dbReference>
<comment type="cofactor">
    <cofactor evidence="1">
        <name>pyridoxal 5'-phosphate</name>
        <dbReference type="ChEBI" id="CHEBI:597326"/>
    </cofactor>
</comment>
<dbReference type="GeneID" id="41587506"/>
<dbReference type="Gene3D" id="3.90.1150.10">
    <property type="entry name" value="Aspartate Aminotransferase, domain 1"/>
    <property type="match status" value="1"/>
</dbReference>
<organism evidence="4 5">
    <name type="scientific">Cuniculiplasma divulgatum</name>
    <dbReference type="NCBI Taxonomy" id="1673428"/>
    <lineage>
        <taxon>Archaea</taxon>
        <taxon>Methanobacteriati</taxon>
        <taxon>Thermoplasmatota</taxon>
        <taxon>Thermoplasmata</taxon>
        <taxon>Thermoplasmatales</taxon>
        <taxon>Cuniculiplasmataceae</taxon>
        <taxon>Cuniculiplasma</taxon>
    </lineage>
</organism>
<dbReference type="InterPro" id="IPR015424">
    <property type="entry name" value="PyrdxlP-dep_Trfase"/>
</dbReference>
<dbReference type="GO" id="GO:0019346">
    <property type="term" value="P:transsulfuration"/>
    <property type="evidence" value="ECO:0007669"/>
    <property type="project" value="InterPro"/>
</dbReference>
<dbReference type="InterPro" id="IPR054542">
    <property type="entry name" value="Cys_met_metab_PP"/>
</dbReference>
<evidence type="ECO:0000256" key="1">
    <source>
        <dbReference type="ARBA" id="ARBA00001933"/>
    </source>
</evidence>
<dbReference type="PANTHER" id="PTHR11808">
    <property type="entry name" value="TRANS-SULFURATION ENZYME FAMILY MEMBER"/>
    <property type="match status" value="1"/>
</dbReference>
<dbReference type="EMBL" id="LT671858">
    <property type="protein sequence ID" value="SIM34652.1"/>
    <property type="molecule type" value="Genomic_DNA"/>
</dbReference>
<gene>
    <name evidence="4" type="ORF">CSP5_0202</name>
</gene>
<evidence type="ECO:0000313" key="4">
    <source>
        <dbReference type="EMBL" id="SIM34652.1"/>
    </source>
</evidence>
<dbReference type="InterPro" id="IPR015421">
    <property type="entry name" value="PyrdxlP-dep_Trfase_major"/>
</dbReference>
<comment type="similarity">
    <text evidence="2">Belongs to the trans-sulfuration enzymes family.</text>
</comment>
<evidence type="ECO:0000256" key="2">
    <source>
        <dbReference type="ARBA" id="ARBA00009077"/>
    </source>
</evidence>
<dbReference type="Proteomes" id="UP000195607">
    <property type="component" value="Chromosome I"/>
</dbReference>
<dbReference type="Gene3D" id="3.40.640.10">
    <property type="entry name" value="Type I PLP-dependent aspartate aminotransferase-like (Major domain)"/>
    <property type="match status" value="1"/>
</dbReference>
<dbReference type="PANTHER" id="PTHR11808:SF15">
    <property type="entry name" value="CYSTATHIONINE GAMMA-LYASE"/>
    <property type="match status" value="1"/>
</dbReference>
<keyword evidence="4" id="KW-0456">Lyase</keyword>
<keyword evidence="3" id="KW-0663">Pyridoxal phosphate</keyword>
<dbReference type="Pfam" id="PF01053">
    <property type="entry name" value="Cys_Met_Meta_PP"/>
    <property type="match status" value="1"/>
</dbReference>
<dbReference type="InterPro" id="IPR015422">
    <property type="entry name" value="PyrdxlP-dep_Trfase_small"/>
</dbReference>
<name>A0A1N5SF27_9ARCH</name>
<evidence type="ECO:0000313" key="5">
    <source>
        <dbReference type="Proteomes" id="UP000195607"/>
    </source>
</evidence>
<dbReference type="PROSITE" id="PS00868">
    <property type="entry name" value="CYS_MET_METAB_PP"/>
    <property type="match status" value="1"/>
</dbReference>
<dbReference type="GO" id="GO:0019343">
    <property type="term" value="P:cysteine biosynthetic process via cystathionine"/>
    <property type="evidence" value="ECO:0007669"/>
    <property type="project" value="TreeGrafter"/>
</dbReference>